<keyword evidence="7" id="KW-1185">Reference proteome</keyword>
<evidence type="ECO:0000313" key="6">
    <source>
        <dbReference type="EMBL" id="GEJ57517.1"/>
    </source>
</evidence>
<keyword evidence="2" id="KW-0812">Transmembrane</keyword>
<evidence type="ECO:0000256" key="2">
    <source>
        <dbReference type="ARBA" id="ARBA00022692"/>
    </source>
</evidence>
<keyword evidence="4" id="KW-0472">Membrane</keyword>
<dbReference type="EMBL" id="BJTG01000005">
    <property type="protein sequence ID" value="GEJ57517.1"/>
    <property type="molecule type" value="Genomic_DNA"/>
</dbReference>
<dbReference type="Pfam" id="PF06803">
    <property type="entry name" value="DUF1232"/>
    <property type="match status" value="1"/>
</dbReference>
<gene>
    <name evidence="6" type="ORF">AMYX_22580</name>
</gene>
<dbReference type="RefSeq" id="WP_235969586.1">
    <property type="nucleotide sequence ID" value="NZ_BJTG01000005.1"/>
</dbReference>
<feature type="domain" description="DUF1232" evidence="5">
    <location>
        <begin position="95"/>
        <end position="130"/>
    </location>
</feature>
<dbReference type="Proteomes" id="UP000503640">
    <property type="component" value="Unassembled WGS sequence"/>
</dbReference>
<name>A0A7I9VNG1_9BACT</name>
<evidence type="ECO:0000313" key="7">
    <source>
        <dbReference type="Proteomes" id="UP000503640"/>
    </source>
</evidence>
<protein>
    <recommendedName>
        <fullName evidence="5">DUF1232 domain-containing protein</fullName>
    </recommendedName>
</protein>
<proteinExistence type="predicted"/>
<evidence type="ECO:0000256" key="3">
    <source>
        <dbReference type="ARBA" id="ARBA00022989"/>
    </source>
</evidence>
<comment type="subcellular location">
    <subcellularLocation>
        <location evidence="1">Endomembrane system</location>
        <topology evidence="1">Multi-pass membrane protein</topology>
    </subcellularLocation>
</comment>
<sequence>MKKIRPCPACGKPQGSNAVCLSCRDAAAKELAREARDVTDGGLAARADAAGRFLDRPPWYARFAAGKVLTRLRLLRMILGDYASGAYRLVPWRSIAVCAAAMAYVILPFDLIPDWIVPIGWTDDLLVLSLAWGMVKRELREYCAWKGVSPAHFGL</sequence>
<dbReference type="InterPro" id="IPR010652">
    <property type="entry name" value="DUF1232"/>
</dbReference>
<reference evidence="7" key="1">
    <citation type="journal article" date="2020" name="Appl. Environ. Microbiol.">
        <title>Diazotrophic Anaeromyxobacter Isolates from Soils.</title>
        <authorList>
            <person name="Masuda Y."/>
            <person name="Yamanaka H."/>
            <person name="Xu Z.X."/>
            <person name="Shiratori Y."/>
            <person name="Aono T."/>
            <person name="Amachi S."/>
            <person name="Senoo K."/>
            <person name="Itoh H."/>
        </authorList>
    </citation>
    <scope>NUCLEOTIDE SEQUENCE [LARGE SCALE GENOMIC DNA]</scope>
    <source>
        <strain evidence="7">R267</strain>
    </source>
</reference>
<comment type="caution">
    <text evidence="6">The sequence shown here is derived from an EMBL/GenBank/DDBJ whole genome shotgun (WGS) entry which is preliminary data.</text>
</comment>
<evidence type="ECO:0000256" key="4">
    <source>
        <dbReference type="ARBA" id="ARBA00023136"/>
    </source>
</evidence>
<dbReference type="GO" id="GO:0012505">
    <property type="term" value="C:endomembrane system"/>
    <property type="evidence" value="ECO:0007669"/>
    <property type="project" value="UniProtKB-SubCell"/>
</dbReference>
<dbReference type="AlphaFoldDB" id="A0A7I9VNG1"/>
<evidence type="ECO:0000256" key="1">
    <source>
        <dbReference type="ARBA" id="ARBA00004127"/>
    </source>
</evidence>
<accession>A0A7I9VNG1</accession>
<evidence type="ECO:0000259" key="5">
    <source>
        <dbReference type="Pfam" id="PF06803"/>
    </source>
</evidence>
<organism evidence="6 7">
    <name type="scientific">Anaeromyxobacter diazotrophicus</name>
    <dbReference type="NCBI Taxonomy" id="2590199"/>
    <lineage>
        <taxon>Bacteria</taxon>
        <taxon>Pseudomonadati</taxon>
        <taxon>Myxococcota</taxon>
        <taxon>Myxococcia</taxon>
        <taxon>Myxococcales</taxon>
        <taxon>Cystobacterineae</taxon>
        <taxon>Anaeromyxobacteraceae</taxon>
        <taxon>Anaeromyxobacter</taxon>
    </lineage>
</organism>
<keyword evidence="3" id="KW-1133">Transmembrane helix</keyword>